<proteinExistence type="predicted"/>
<dbReference type="Proteomes" id="UP000277457">
    <property type="component" value="Unassembled WGS sequence"/>
</dbReference>
<dbReference type="PANTHER" id="PTHR42990">
    <property type="entry name" value="ATPASE"/>
    <property type="match status" value="1"/>
</dbReference>
<comment type="caution">
    <text evidence="2">The sequence shown here is derived from an EMBL/GenBank/DDBJ whole genome shotgun (WGS) entry which is preliminary data.</text>
</comment>
<dbReference type="PANTHER" id="PTHR42990:SF1">
    <property type="entry name" value="AAA+ ATPASE DOMAIN-CONTAINING PROTEIN"/>
    <property type="match status" value="1"/>
</dbReference>
<dbReference type="Pfam" id="PF13635">
    <property type="entry name" value="DUF4143"/>
    <property type="match status" value="1"/>
</dbReference>
<protein>
    <recommendedName>
        <fullName evidence="1">DUF4143 domain-containing protein</fullName>
    </recommendedName>
</protein>
<gene>
    <name evidence="2" type="ORF">DRZ78_01470</name>
</gene>
<dbReference type="AlphaFoldDB" id="A0A662D4U6"/>
<organism evidence="2 3">
    <name type="scientific">Aerophobetes bacterium</name>
    <dbReference type="NCBI Taxonomy" id="2030807"/>
    <lineage>
        <taxon>Bacteria</taxon>
        <taxon>Candidatus Aerophobota</taxon>
    </lineage>
</organism>
<accession>A0A662D4U6</accession>
<evidence type="ECO:0000259" key="1">
    <source>
        <dbReference type="Pfam" id="PF13635"/>
    </source>
</evidence>
<name>A0A662D4U6_UNCAE</name>
<evidence type="ECO:0000313" key="2">
    <source>
        <dbReference type="EMBL" id="RLE08215.1"/>
    </source>
</evidence>
<dbReference type="EMBL" id="QMPY01000038">
    <property type="protein sequence ID" value="RLE08215.1"/>
    <property type="molecule type" value="Genomic_DNA"/>
</dbReference>
<feature type="domain" description="DUF4143" evidence="1">
    <location>
        <begin position="26"/>
        <end position="179"/>
    </location>
</feature>
<reference evidence="2 3" key="1">
    <citation type="submission" date="2018-06" db="EMBL/GenBank/DDBJ databases">
        <title>Extensive metabolic versatility and redundancy in microbially diverse, dynamic hydrothermal sediments.</title>
        <authorList>
            <person name="Dombrowski N."/>
            <person name="Teske A."/>
            <person name="Baker B.J."/>
        </authorList>
    </citation>
    <scope>NUCLEOTIDE SEQUENCE [LARGE SCALE GENOMIC DNA]</scope>
    <source>
        <strain evidence="2">B7_G13</strain>
    </source>
</reference>
<dbReference type="InterPro" id="IPR025420">
    <property type="entry name" value="DUF4143"/>
</dbReference>
<sequence>MPFAIKIEDEENIYNFINELIDRVVEKDIIELGRFNIDTIKKIKSILLMVASSDEISVTSLAKNIGNISVNTLIDIFDILEKVEVLIRVYPYGSIYKKVRKPSKYLFMSSALRVALLTVVEGRQSYEKYKGKFLEDIVAMYFYRGFDEKLVNPIYYDSSKNGADFILKQGLNKKIIIEIGFKKESVQQVLNTKKKISACYGLVISSGALELTNNEIVKIPLSYFLLM</sequence>
<evidence type="ECO:0000313" key="3">
    <source>
        <dbReference type="Proteomes" id="UP000277457"/>
    </source>
</evidence>